<dbReference type="VEuPathDB" id="FungiDB:RhiirFUN_016103"/>
<protein>
    <submittedName>
        <fullName evidence="1">Uncharacterized protein</fullName>
    </submittedName>
</protein>
<accession>U9SSK3</accession>
<reference evidence="1" key="1">
    <citation type="submission" date="2013-07" db="EMBL/GenBank/DDBJ databases">
        <title>The genome of an arbuscular mycorrhizal fungus provides insights into the evolution of the oldest plant symbiosis.</title>
        <authorList>
            <consortium name="DOE Joint Genome Institute"/>
            <person name="Tisserant E."/>
            <person name="Malbreil M."/>
            <person name="Kuo A."/>
            <person name="Kohler A."/>
            <person name="Symeonidi A."/>
            <person name="Balestrini R."/>
            <person name="Charron P."/>
            <person name="Duensing N."/>
            <person name="Frei-dit-Frey N."/>
            <person name="Gianinazzi-Pearson V."/>
            <person name="Gilbert B."/>
            <person name="Handa Y."/>
            <person name="Hijri M."/>
            <person name="Kaul R."/>
            <person name="Kawaguchi M."/>
            <person name="Krajinski F."/>
            <person name="Lammers P."/>
            <person name="Lapierre D."/>
            <person name="Masclaux F.G."/>
            <person name="Murat C."/>
            <person name="Morin E."/>
            <person name="Ndikumana S."/>
            <person name="Pagni M."/>
            <person name="Petitpierre D."/>
            <person name="Requena N."/>
            <person name="Rosikiewicz P."/>
            <person name="Riley R."/>
            <person name="Saito K."/>
            <person name="San Clemente H."/>
            <person name="Shapiro H."/>
            <person name="van Tuinen D."/>
            <person name="Becard G."/>
            <person name="Bonfante P."/>
            <person name="Paszkowski U."/>
            <person name="Shachar-Hill Y."/>
            <person name="Young J.P."/>
            <person name="Sanders I.R."/>
            <person name="Henrissat B."/>
            <person name="Rensing S.A."/>
            <person name="Grigoriev I.V."/>
            <person name="Corradi N."/>
            <person name="Roux C."/>
            <person name="Martin F."/>
        </authorList>
    </citation>
    <scope>NUCLEOTIDE SEQUENCE</scope>
    <source>
        <strain evidence="1">DAOM 197198</strain>
    </source>
</reference>
<dbReference type="AlphaFoldDB" id="U9SSK3"/>
<name>U9SSK3_RHIID</name>
<organism evidence="1">
    <name type="scientific">Rhizophagus irregularis (strain DAOM 181602 / DAOM 197198 / MUCL 43194)</name>
    <name type="common">Arbuscular mycorrhizal fungus</name>
    <name type="synonym">Glomus intraradices</name>
    <dbReference type="NCBI Taxonomy" id="747089"/>
    <lineage>
        <taxon>Eukaryota</taxon>
        <taxon>Fungi</taxon>
        <taxon>Fungi incertae sedis</taxon>
        <taxon>Mucoromycota</taxon>
        <taxon>Glomeromycotina</taxon>
        <taxon>Glomeromycetes</taxon>
        <taxon>Glomerales</taxon>
        <taxon>Glomeraceae</taxon>
        <taxon>Rhizophagus</taxon>
    </lineage>
</organism>
<dbReference type="EMBL" id="KI299071">
    <property type="protein sequence ID" value="ERZ98071.1"/>
    <property type="molecule type" value="Genomic_DNA"/>
</dbReference>
<sequence>MIHLTLQATIYIILRNSEEISHHRLENNDLVILQSDKDKCRGEDARDCIDVICHIMGMWQVEALKLYNRSLRPESKYYVFIYLYIDAIKKEKEGNIGIKNRLDMVIKRIGNPTIEEVGEMMAYRRMRNSISHKKKWDIEKVKNGRKDGVKNKKTYDDVLERFREATGGDAYIYVEKKDVLYSALRTI</sequence>
<dbReference type="HOGENOM" id="CLU_124579_0_0_1"/>
<gene>
    <name evidence="1" type="ORF">GLOINDRAFT_88676</name>
</gene>
<proteinExistence type="predicted"/>
<evidence type="ECO:0000313" key="1">
    <source>
        <dbReference type="EMBL" id="ERZ98071.1"/>
    </source>
</evidence>